<evidence type="ECO:0000313" key="3">
    <source>
        <dbReference type="Proteomes" id="UP000269493"/>
    </source>
</evidence>
<reference evidence="2 3" key="1">
    <citation type="submission" date="2018-10" db="EMBL/GenBank/DDBJ databases">
        <title>Genomic Encyclopedia of Archaeal and Bacterial Type Strains, Phase II (KMG-II): from individual species to whole genera.</title>
        <authorList>
            <person name="Goeker M."/>
        </authorList>
    </citation>
    <scope>NUCLEOTIDE SEQUENCE [LARGE SCALE GENOMIC DNA]</scope>
    <source>
        <strain evidence="2 3">NSB1</strain>
    </source>
</reference>
<dbReference type="EMBL" id="RBXN01000004">
    <property type="protein sequence ID" value="RKT58299.1"/>
    <property type="molecule type" value="Genomic_DNA"/>
</dbReference>
<sequence length="192" mass="22700">MKELTLLEKKVIILLTYEISNISDTISKNILTDIINNIKLKKYTKRQIEMVWHDFLDGHELANTKIEDSEDLREIDRLLIENFGEGEGLAPEKWKMNRKIRTILKRGIRDAEEARMVDDYICQTTDEDEIKRAETILQEFEEKIKALLQKDHISSKSEYSFLSKYRIELNDDTPTAQKIDSMIEDFRKKKNC</sequence>
<dbReference type="AlphaFoldDB" id="A0A495WA73"/>
<keyword evidence="3" id="KW-1185">Reference proteome</keyword>
<proteinExistence type="predicted"/>
<accession>A0A495WA73</accession>
<dbReference type="Proteomes" id="UP000269493">
    <property type="component" value="Unassembled WGS sequence"/>
</dbReference>
<name>A0A495WA73_9BACT</name>
<feature type="coiled-coil region" evidence="1">
    <location>
        <begin position="123"/>
        <end position="150"/>
    </location>
</feature>
<organism evidence="2 3">
    <name type="scientific">Coprobacter fastidiosus NSB1 = JCM 33896</name>
    <dbReference type="NCBI Taxonomy" id="1349822"/>
    <lineage>
        <taxon>Bacteria</taxon>
        <taxon>Pseudomonadati</taxon>
        <taxon>Bacteroidota</taxon>
        <taxon>Bacteroidia</taxon>
        <taxon>Bacteroidales</taxon>
        <taxon>Barnesiellaceae</taxon>
        <taxon>Coprobacter</taxon>
    </lineage>
</organism>
<dbReference type="RefSeq" id="WP_122329725.1">
    <property type="nucleotide sequence ID" value="NZ_RBXN01000004.1"/>
</dbReference>
<protein>
    <submittedName>
        <fullName evidence="2">Uncharacterized protein</fullName>
    </submittedName>
</protein>
<keyword evidence="1" id="KW-0175">Coiled coil</keyword>
<evidence type="ECO:0000256" key="1">
    <source>
        <dbReference type="SAM" id="Coils"/>
    </source>
</evidence>
<gene>
    <name evidence="2" type="ORF">BC742_1370</name>
</gene>
<evidence type="ECO:0000313" key="2">
    <source>
        <dbReference type="EMBL" id="RKT58299.1"/>
    </source>
</evidence>
<comment type="caution">
    <text evidence="2">The sequence shown here is derived from an EMBL/GenBank/DDBJ whole genome shotgun (WGS) entry which is preliminary data.</text>
</comment>